<dbReference type="Gene3D" id="3.10.620.30">
    <property type="match status" value="1"/>
</dbReference>
<name>A0ABV6QX42_9ACTN</name>
<evidence type="ECO:0000313" key="3">
    <source>
        <dbReference type="EMBL" id="MFC0628566.1"/>
    </source>
</evidence>
<dbReference type="InterPro" id="IPR002931">
    <property type="entry name" value="Transglutaminase-like"/>
</dbReference>
<evidence type="ECO:0000313" key="4">
    <source>
        <dbReference type="Proteomes" id="UP001589890"/>
    </source>
</evidence>
<sequence>MPGLDDHACQSAYSDPGQYTGLIDALPSDLPGIGEVVRNLLIHYRGGGIEFTGDRLAEIDNRWIDTLIGVDQSRNGDPLAVPREPFNRVVGCCRDFTLLTVAALRHKGIPARSRIGFATYFAAEFNHDHVVTEYWNGDRWVWADTQLDPADGGVFDPLDLPPGTMISAAQVWTDYRRGLVDPELYGATDEFKGAWFIRDYVYLELAHRMRDELLLWDIWGEMSADLPADLTATDELAALLLAADAGDPTAESALTDLYTPPLRPTTTVQTLSPTGHHRPTTLRPAA</sequence>
<proteinExistence type="predicted"/>
<dbReference type="InterPro" id="IPR038765">
    <property type="entry name" value="Papain-like_cys_pep_sf"/>
</dbReference>
<accession>A0ABV6QX42</accession>
<keyword evidence="4" id="KW-1185">Reference proteome</keyword>
<comment type="caution">
    <text evidence="3">The sequence shown here is derived from an EMBL/GenBank/DDBJ whole genome shotgun (WGS) entry which is preliminary data.</text>
</comment>
<gene>
    <name evidence="3" type="ORF">ACFFGN_31140</name>
</gene>
<feature type="region of interest" description="Disordered" evidence="1">
    <location>
        <begin position="255"/>
        <end position="286"/>
    </location>
</feature>
<dbReference type="RefSeq" id="WP_380055067.1">
    <property type="nucleotide sequence ID" value="NZ_JBHLTC010000039.1"/>
</dbReference>
<feature type="compositionally biased region" description="Polar residues" evidence="1">
    <location>
        <begin position="264"/>
        <end position="273"/>
    </location>
</feature>
<dbReference type="Proteomes" id="UP001589890">
    <property type="component" value="Unassembled WGS sequence"/>
</dbReference>
<feature type="domain" description="Transglutaminase-like" evidence="2">
    <location>
        <begin position="68"/>
        <end position="144"/>
    </location>
</feature>
<dbReference type="EMBL" id="JBHLTC010000039">
    <property type="protein sequence ID" value="MFC0628566.1"/>
    <property type="molecule type" value="Genomic_DNA"/>
</dbReference>
<dbReference type="Pfam" id="PF01841">
    <property type="entry name" value="Transglut_core"/>
    <property type="match status" value="1"/>
</dbReference>
<protein>
    <submittedName>
        <fullName evidence="3">Transglutaminase-like domain-containing protein</fullName>
    </submittedName>
</protein>
<reference evidence="3 4" key="1">
    <citation type="submission" date="2024-09" db="EMBL/GenBank/DDBJ databases">
        <authorList>
            <person name="Sun Q."/>
            <person name="Mori K."/>
        </authorList>
    </citation>
    <scope>NUCLEOTIDE SEQUENCE [LARGE SCALE GENOMIC DNA]</scope>
    <source>
        <strain evidence="3 4">CGMCC 1.15906</strain>
    </source>
</reference>
<evidence type="ECO:0000259" key="2">
    <source>
        <dbReference type="Pfam" id="PF01841"/>
    </source>
</evidence>
<evidence type="ECO:0000256" key="1">
    <source>
        <dbReference type="SAM" id="MobiDB-lite"/>
    </source>
</evidence>
<organism evidence="3 4">
    <name type="scientific">Kribbella deserti</name>
    <dbReference type="NCBI Taxonomy" id="1926257"/>
    <lineage>
        <taxon>Bacteria</taxon>
        <taxon>Bacillati</taxon>
        <taxon>Actinomycetota</taxon>
        <taxon>Actinomycetes</taxon>
        <taxon>Propionibacteriales</taxon>
        <taxon>Kribbellaceae</taxon>
        <taxon>Kribbella</taxon>
    </lineage>
</organism>
<dbReference type="SUPFAM" id="SSF54001">
    <property type="entry name" value="Cysteine proteinases"/>
    <property type="match status" value="1"/>
</dbReference>